<feature type="domain" description="Ionotropic glutamate receptor C-terminal" evidence="7">
    <location>
        <begin position="47"/>
        <end position="267"/>
    </location>
</feature>
<evidence type="ECO:0000256" key="1">
    <source>
        <dbReference type="ARBA" id="ARBA00004196"/>
    </source>
</evidence>
<comment type="similarity">
    <text evidence="2 4">Belongs to the bacterial solute-binding protein 3 family.</text>
</comment>
<dbReference type="SMART" id="SM00062">
    <property type="entry name" value="PBPb"/>
    <property type="match status" value="1"/>
</dbReference>
<evidence type="ECO:0000256" key="2">
    <source>
        <dbReference type="ARBA" id="ARBA00010333"/>
    </source>
</evidence>
<dbReference type="CDD" id="cd13624">
    <property type="entry name" value="PBP2_Arg_Lys_His"/>
    <property type="match status" value="1"/>
</dbReference>
<evidence type="ECO:0000256" key="4">
    <source>
        <dbReference type="RuleBase" id="RU003744"/>
    </source>
</evidence>
<reference evidence="8 9" key="1">
    <citation type="journal article" date="2016" name="Int. J. Syst. Evol. Microbiol.">
        <title>Desulfotomaculum ferrireducens sp. nov., a moderately thermophilic sulfate-reducing and dissimilatory Fe(III)-reducing bacterium isolated from compost.</title>
        <authorList>
            <person name="Yang G."/>
            <person name="Guo J."/>
            <person name="Zhuang L."/>
            <person name="Yuan Y."/>
            <person name="Zhou S."/>
        </authorList>
    </citation>
    <scope>NUCLEOTIDE SEQUENCE [LARGE SCALE GENOMIC DNA]</scope>
    <source>
        <strain evidence="8 9">GSS09</strain>
    </source>
</reference>
<organism evidence="8 9">
    <name type="scientific">Desulforamulus ferrireducens</name>
    <dbReference type="NCBI Taxonomy" id="1833852"/>
    <lineage>
        <taxon>Bacteria</taxon>
        <taxon>Bacillati</taxon>
        <taxon>Bacillota</taxon>
        <taxon>Clostridia</taxon>
        <taxon>Eubacteriales</taxon>
        <taxon>Peptococcaceae</taxon>
        <taxon>Desulforamulus</taxon>
    </lineage>
</organism>
<dbReference type="EMBL" id="CP019698">
    <property type="protein sequence ID" value="AQS58356.1"/>
    <property type="molecule type" value="Genomic_DNA"/>
</dbReference>
<sequence length="270" mass="29275">MKKAFKFVLLAMMVLSLAVAAVGCGGKEAAKEPAQEPAKQEAAAKTKLVVGADATFAPFEFTDPATGKYTGFDVELIEAICEEAGYELDFRSMGFDGLIAALQTNQIDAVISGMTITEERQKVVDFSEPYYKSGLVVAVQAKNNDIKSFEDLKGKKIAVQSGTTGALHAEKATDKDKITYFTSSDQAMLELKNGAVDAVVMDYPVTAYFIQQGNDDVKMVGEILSAEEYGIAVPKGKTETLEKINAALKTLKENGKYAEIYKKWFGEEPK</sequence>
<gene>
    <name evidence="8" type="ORF">B0537_04150</name>
</gene>
<dbReference type="PANTHER" id="PTHR35936">
    <property type="entry name" value="MEMBRANE-BOUND LYTIC MUREIN TRANSGLYCOSYLASE F"/>
    <property type="match status" value="1"/>
</dbReference>
<dbReference type="Pfam" id="PF00497">
    <property type="entry name" value="SBP_bac_3"/>
    <property type="match status" value="1"/>
</dbReference>
<dbReference type="InterPro" id="IPR001638">
    <property type="entry name" value="Solute-binding_3/MltF_N"/>
</dbReference>
<comment type="subcellular location">
    <subcellularLocation>
        <location evidence="1">Cell envelope</location>
    </subcellularLocation>
</comment>
<dbReference type="AlphaFoldDB" id="A0A1S6IU90"/>
<evidence type="ECO:0000256" key="3">
    <source>
        <dbReference type="ARBA" id="ARBA00022729"/>
    </source>
</evidence>
<dbReference type="GO" id="GO:0030313">
    <property type="term" value="C:cell envelope"/>
    <property type="evidence" value="ECO:0007669"/>
    <property type="project" value="UniProtKB-SubCell"/>
</dbReference>
<dbReference type="GO" id="GO:0015276">
    <property type="term" value="F:ligand-gated monoatomic ion channel activity"/>
    <property type="evidence" value="ECO:0007669"/>
    <property type="project" value="InterPro"/>
</dbReference>
<dbReference type="GO" id="GO:0016020">
    <property type="term" value="C:membrane"/>
    <property type="evidence" value="ECO:0007669"/>
    <property type="project" value="InterPro"/>
</dbReference>
<keyword evidence="3 5" id="KW-0732">Signal</keyword>
<dbReference type="PROSITE" id="PS51257">
    <property type="entry name" value="PROKAR_LIPOPROTEIN"/>
    <property type="match status" value="1"/>
</dbReference>
<dbReference type="OrthoDB" id="9774451at2"/>
<dbReference type="InterPro" id="IPR001320">
    <property type="entry name" value="Iontro_rcpt_C"/>
</dbReference>
<dbReference type="InterPro" id="IPR018313">
    <property type="entry name" value="SBP_3_CS"/>
</dbReference>
<evidence type="ECO:0000256" key="5">
    <source>
        <dbReference type="SAM" id="SignalP"/>
    </source>
</evidence>
<dbReference type="Gene3D" id="3.40.190.10">
    <property type="entry name" value="Periplasmic binding protein-like II"/>
    <property type="match status" value="2"/>
</dbReference>
<feature type="chain" id="PRO_5013317823" evidence="5">
    <location>
        <begin position="21"/>
        <end position="270"/>
    </location>
</feature>
<proteinExistence type="inferred from homology"/>
<accession>A0A1S6IU90</accession>
<dbReference type="STRING" id="1833852.B0537_04150"/>
<protein>
    <submittedName>
        <fullName evidence="8">Basic amino acid ABC transporter substrate-binding protein</fullName>
    </submittedName>
</protein>
<dbReference type="SMART" id="SM00079">
    <property type="entry name" value="PBPe"/>
    <property type="match status" value="1"/>
</dbReference>
<feature type="domain" description="Solute-binding protein family 3/N-terminal" evidence="6">
    <location>
        <begin position="47"/>
        <end position="268"/>
    </location>
</feature>
<dbReference type="PANTHER" id="PTHR35936:SF38">
    <property type="entry name" value="GLUTAMINE-BINDING PERIPLASMIC PROTEIN"/>
    <property type="match status" value="1"/>
</dbReference>
<feature type="signal peptide" evidence="5">
    <location>
        <begin position="1"/>
        <end position="20"/>
    </location>
</feature>
<dbReference type="KEGG" id="dfg:B0537_04150"/>
<dbReference type="Proteomes" id="UP000189464">
    <property type="component" value="Chromosome"/>
</dbReference>
<dbReference type="PROSITE" id="PS01039">
    <property type="entry name" value="SBP_BACTERIAL_3"/>
    <property type="match status" value="1"/>
</dbReference>
<evidence type="ECO:0000313" key="9">
    <source>
        <dbReference type="Proteomes" id="UP000189464"/>
    </source>
</evidence>
<dbReference type="RefSeq" id="WP_077713319.1">
    <property type="nucleotide sequence ID" value="NZ_CP019698.1"/>
</dbReference>
<evidence type="ECO:0000259" key="6">
    <source>
        <dbReference type="SMART" id="SM00062"/>
    </source>
</evidence>
<evidence type="ECO:0000259" key="7">
    <source>
        <dbReference type="SMART" id="SM00079"/>
    </source>
</evidence>
<dbReference type="SUPFAM" id="SSF53850">
    <property type="entry name" value="Periplasmic binding protein-like II"/>
    <property type="match status" value="1"/>
</dbReference>
<evidence type="ECO:0000313" key="8">
    <source>
        <dbReference type="EMBL" id="AQS58356.1"/>
    </source>
</evidence>
<keyword evidence="9" id="KW-1185">Reference proteome</keyword>
<name>A0A1S6IU90_9FIRM</name>